<dbReference type="EMBL" id="JXLG01000016">
    <property type="protein sequence ID" value="KJY59622.1"/>
    <property type="molecule type" value="Genomic_DNA"/>
</dbReference>
<evidence type="ECO:0008006" key="4">
    <source>
        <dbReference type="Google" id="ProtNLM"/>
    </source>
</evidence>
<keyword evidence="3" id="KW-1185">Reference proteome</keyword>
<dbReference type="HOGENOM" id="CLU_635831_0_0_9"/>
<proteinExistence type="predicted"/>
<gene>
    <name evidence="2" type="ORF">JF72_14530</name>
</gene>
<evidence type="ECO:0000313" key="2">
    <source>
        <dbReference type="EMBL" id="KJY59622.1"/>
    </source>
</evidence>
<dbReference type="PROSITE" id="PS51257">
    <property type="entry name" value="PROKAR_LIPOPROTEIN"/>
    <property type="match status" value="1"/>
</dbReference>
<dbReference type="AlphaFoldDB" id="A0A0F4LLA2"/>
<organism evidence="2 3">
    <name type="scientific">Lactobacillus apis</name>
    <dbReference type="NCBI Taxonomy" id="303541"/>
    <lineage>
        <taxon>Bacteria</taxon>
        <taxon>Bacillati</taxon>
        <taxon>Bacillota</taxon>
        <taxon>Bacilli</taxon>
        <taxon>Lactobacillales</taxon>
        <taxon>Lactobacillaceae</taxon>
        <taxon>Lactobacillus</taxon>
    </lineage>
</organism>
<evidence type="ECO:0000256" key="1">
    <source>
        <dbReference type="SAM" id="SignalP"/>
    </source>
</evidence>
<protein>
    <recommendedName>
        <fullName evidence="4">Lipoprotein</fullName>
    </recommendedName>
</protein>
<geneLocation type="plasmid" evidence="2">
    <name>pHma11p1</name>
</geneLocation>
<dbReference type="PATRIC" id="fig|303541.3.peg.23"/>
<dbReference type="RefSeq" id="WP_046308251.1">
    <property type="nucleotide sequence ID" value="NZ_KQ034005.1"/>
</dbReference>
<evidence type="ECO:0000313" key="3">
    <source>
        <dbReference type="Proteomes" id="UP000033682"/>
    </source>
</evidence>
<feature type="chain" id="PRO_5039492704" description="Lipoprotein" evidence="1">
    <location>
        <begin position="30"/>
        <end position="434"/>
    </location>
</feature>
<sequence length="434" mass="48364">MKIVFKNKKAKIVVALVSCFLLLTLTGCGRNKATLRSQQNQAQEQSNQPKNIDLKLSYGGVCQTENLITVPIIVNNVGKNSTVLSSRNFSLIIDGHKLKPFQASGEPSDFHSDLAANASWQNTLSFYAGTKVPNKFLNTAYVEYDADNGKTVKGNLITNAQAQEEIQKMTFNGTSLGDYYAKSADYITAAKESIKTGNTPISLKSQFQDAKYDQLRLWVLNSTKYSDIALIKVLNRTNTDMVLPFGDFQLEDKEKNDIQAHPDYRPYVALIPHGKAITLGIPMETELKKSEQPYQVMFRPSHSGAFINTKKTFNEAEFALNDSKDLSTAFKTTPDKYPGEGVKWEKVEFGKKELTVNVTLYDYFYIQANKEKYALVGLNNNGTVGDSATPLSVTPTTITGEGSEVKLTFDDLSVIKSYKKIALKYNDKILIRIK</sequence>
<dbReference type="Proteomes" id="UP000033682">
    <property type="component" value="Plasmid pHma11p1"/>
</dbReference>
<keyword evidence="1" id="KW-0732">Signal</keyword>
<reference evidence="2 3" key="1">
    <citation type="submission" date="2015-01" db="EMBL/GenBank/DDBJ databases">
        <title>Comparative genomics of the lactic acid bacteria isolated from the honey bee gut.</title>
        <authorList>
            <person name="Ellegaard K.M."/>
            <person name="Tamarit D."/>
            <person name="Javelind E."/>
            <person name="Olofsson T."/>
            <person name="Andersson S.G."/>
            <person name="Vasquez A."/>
        </authorList>
    </citation>
    <scope>NUCLEOTIDE SEQUENCE [LARGE SCALE GENOMIC DNA]</scope>
    <source>
        <strain evidence="2 3">Hma11</strain>
        <plasmid evidence="2">pHma11p1</plasmid>
    </source>
</reference>
<name>A0A0F4LLA2_9LACO</name>
<keyword evidence="2" id="KW-0614">Plasmid</keyword>
<comment type="caution">
    <text evidence="2">The sequence shown here is derived from an EMBL/GenBank/DDBJ whole genome shotgun (WGS) entry which is preliminary data.</text>
</comment>
<feature type="signal peptide" evidence="1">
    <location>
        <begin position="1"/>
        <end position="29"/>
    </location>
</feature>
<accession>A0A0F4LLA2</accession>